<feature type="compositionally biased region" description="Polar residues" evidence="7">
    <location>
        <begin position="137"/>
        <end position="150"/>
    </location>
</feature>
<evidence type="ECO:0000256" key="4">
    <source>
        <dbReference type="ARBA" id="ARBA00022490"/>
    </source>
</evidence>
<dbReference type="Pfam" id="PF13324">
    <property type="entry name" value="GCIP_N"/>
    <property type="match status" value="1"/>
</dbReference>
<gene>
    <name evidence="10" type="ORF">LADA_0F04720G</name>
</gene>
<feature type="compositionally biased region" description="Acidic residues" evidence="7">
    <location>
        <begin position="226"/>
        <end position="239"/>
    </location>
</feature>
<feature type="region of interest" description="Disordered" evidence="7">
    <location>
        <begin position="215"/>
        <end position="246"/>
    </location>
</feature>
<evidence type="ECO:0000256" key="2">
    <source>
        <dbReference type="ARBA" id="ARBA00004496"/>
    </source>
</evidence>
<dbReference type="PANTHER" id="PTHR15492">
    <property type="entry name" value="CYCLIN D1-BINDING PROTEIN 1"/>
    <property type="match status" value="1"/>
</dbReference>
<name>A0A1G4JJ50_9SACH</name>
<keyword evidence="6" id="KW-0131">Cell cycle</keyword>
<dbReference type="Gene3D" id="1.20.1410.10">
    <property type="entry name" value="I/LWEQ domain"/>
    <property type="match status" value="1"/>
</dbReference>
<evidence type="ECO:0000259" key="8">
    <source>
        <dbReference type="Pfam" id="PF13324"/>
    </source>
</evidence>
<dbReference type="PANTHER" id="PTHR15492:SF1">
    <property type="entry name" value="CYCLIN-D1-BINDING PROTEIN 1"/>
    <property type="match status" value="1"/>
</dbReference>
<evidence type="ECO:0000313" key="11">
    <source>
        <dbReference type="Proteomes" id="UP000190274"/>
    </source>
</evidence>
<dbReference type="EMBL" id="LT598458">
    <property type="protein sequence ID" value="SCU90523.1"/>
    <property type="molecule type" value="Genomic_DNA"/>
</dbReference>
<dbReference type="InterPro" id="IPR026907">
    <property type="entry name" value="GCIP-like"/>
</dbReference>
<dbReference type="InterPro" id="IPR049318">
    <property type="entry name" value="GCIP_C"/>
</dbReference>
<dbReference type="AlphaFoldDB" id="A0A1G4JJ50"/>
<feature type="region of interest" description="Disordered" evidence="7">
    <location>
        <begin position="137"/>
        <end position="159"/>
    </location>
</feature>
<comment type="similarity">
    <text evidence="3">Belongs to the CCNDBP1 family.</text>
</comment>
<dbReference type="Pfam" id="PF20936">
    <property type="entry name" value="GCIP_C"/>
    <property type="match status" value="1"/>
</dbReference>
<dbReference type="OrthoDB" id="4088536at2759"/>
<keyword evidence="11" id="KW-1185">Reference proteome</keyword>
<evidence type="ECO:0000256" key="1">
    <source>
        <dbReference type="ARBA" id="ARBA00004123"/>
    </source>
</evidence>
<evidence type="ECO:0000256" key="5">
    <source>
        <dbReference type="ARBA" id="ARBA00023242"/>
    </source>
</evidence>
<dbReference type="GO" id="GO:0005634">
    <property type="term" value="C:nucleus"/>
    <property type="evidence" value="ECO:0007669"/>
    <property type="project" value="UniProtKB-SubCell"/>
</dbReference>
<reference evidence="10 11" key="1">
    <citation type="submission" date="2016-03" db="EMBL/GenBank/DDBJ databases">
        <authorList>
            <person name="Devillers H."/>
        </authorList>
    </citation>
    <scope>NUCLEOTIDE SEQUENCE [LARGE SCALE GENOMIC DNA]</scope>
    <source>
        <strain evidence="10">CBS 10888</strain>
    </source>
</reference>
<evidence type="ECO:0000313" key="10">
    <source>
        <dbReference type="EMBL" id="SCU90523.1"/>
    </source>
</evidence>
<sequence>MSEAIATIKTLVSSLRSDFVDAFDSREKLHLLKPKTKLKDSTPAAELIKLSQIIKAQTTKIGIISHPAKFHANLDAAGKELKEFSNTIFFLVSLVPLFYQGKFPKYFIDLLDSNILGLLNGVSGFCDDLDQLVSSHNAMNSSDITPGPSTQDEDDSSGSTRLLSVGKIWASCDLLNDIGTNGNLGLLNKRIQISAKLVTDTLNELEEWLVEPHVETDDPFGIGSGSEDEENELEDEDNDAGLGESVPPGLIGYVQKWQNKLKMIRLLLSSFSKSIASNDYKGKEPSAQQLDKLNDLHALIVEETDELISTTFMAGQDFDADDDEIIELASNLNTTVRQMVQIIKNLNKSDEKKGKWIQVWDTKYFS</sequence>
<feature type="domain" description="Cyclin-D1-binding protein 1-like C-terminal" evidence="9">
    <location>
        <begin position="251"/>
        <end position="337"/>
    </location>
</feature>
<protein>
    <submittedName>
        <fullName evidence="10">LADA_0F04720g1_1</fullName>
    </submittedName>
</protein>
<evidence type="ECO:0000259" key="9">
    <source>
        <dbReference type="Pfam" id="PF20936"/>
    </source>
</evidence>
<evidence type="ECO:0000256" key="6">
    <source>
        <dbReference type="ARBA" id="ARBA00023306"/>
    </source>
</evidence>
<evidence type="ECO:0000256" key="3">
    <source>
        <dbReference type="ARBA" id="ARBA00008940"/>
    </source>
</evidence>
<proteinExistence type="inferred from homology"/>
<dbReference type="Proteomes" id="UP000190274">
    <property type="component" value="Chromosome F"/>
</dbReference>
<keyword evidence="4" id="KW-0963">Cytoplasm</keyword>
<evidence type="ECO:0000256" key="7">
    <source>
        <dbReference type="SAM" id="MobiDB-lite"/>
    </source>
</evidence>
<dbReference type="STRING" id="1266660.A0A1G4JJ50"/>
<comment type="subcellular location">
    <subcellularLocation>
        <location evidence="2">Cytoplasm</location>
    </subcellularLocation>
    <subcellularLocation>
        <location evidence="1">Nucleus</location>
    </subcellularLocation>
</comment>
<accession>A0A1G4JJ50</accession>
<dbReference type="InterPro" id="IPR049317">
    <property type="entry name" value="GCIP-like_N"/>
</dbReference>
<keyword evidence="5" id="KW-0539">Nucleus</keyword>
<dbReference type="GO" id="GO:0005737">
    <property type="term" value="C:cytoplasm"/>
    <property type="evidence" value="ECO:0007669"/>
    <property type="project" value="UniProtKB-SubCell"/>
</dbReference>
<organism evidence="10 11">
    <name type="scientific">Lachancea dasiensis</name>
    <dbReference type="NCBI Taxonomy" id="1072105"/>
    <lineage>
        <taxon>Eukaryota</taxon>
        <taxon>Fungi</taxon>
        <taxon>Dikarya</taxon>
        <taxon>Ascomycota</taxon>
        <taxon>Saccharomycotina</taxon>
        <taxon>Saccharomycetes</taxon>
        <taxon>Saccharomycetales</taxon>
        <taxon>Saccharomycetaceae</taxon>
        <taxon>Lachancea</taxon>
    </lineage>
</organism>
<feature type="domain" description="Cyclin-D1-binding protein 1-like N-terminal" evidence="8">
    <location>
        <begin position="46"/>
        <end position="209"/>
    </location>
</feature>